<dbReference type="EMBL" id="JBHTNF010000020">
    <property type="protein sequence ID" value="MFD1330225.1"/>
    <property type="molecule type" value="Genomic_DNA"/>
</dbReference>
<accession>A0ABW3Z1V9</accession>
<dbReference type="Proteomes" id="UP001597173">
    <property type="component" value="Unassembled WGS sequence"/>
</dbReference>
<sequence>MAGKISIVGQIAEVDREIAEREKLYPRLVREGRMKEEQRVMLMDRIFAVRATLMFCREHEADIRAYMLAKKDRSE</sequence>
<name>A0ABW3Z1V9_MYCRA</name>
<gene>
    <name evidence="1" type="ORF">ACFQ33_20260</name>
</gene>
<keyword evidence="2" id="KW-1185">Reference proteome</keyword>
<evidence type="ECO:0000313" key="1">
    <source>
        <dbReference type="EMBL" id="MFD1330225.1"/>
    </source>
</evidence>
<protein>
    <submittedName>
        <fullName evidence="1">Uncharacterized protein</fullName>
    </submittedName>
</protein>
<evidence type="ECO:0000313" key="2">
    <source>
        <dbReference type="Proteomes" id="UP001597173"/>
    </source>
</evidence>
<reference evidence="2" key="1">
    <citation type="journal article" date="2019" name="Int. J. Syst. Evol. Microbiol.">
        <title>The Global Catalogue of Microorganisms (GCM) 10K type strain sequencing project: providing services to taxonomists for standard genome sequencing and annotation.</title>
        <authorList>
            <consortium name="The Broad Institute Genomics Platform"/>
            <consortium name="The Broad Institute Genome Sequencing Center for Infectious Disease"/>
            <person name="Wu L."/>
            <person name="Ma J."/>
        </authorList>
    </citation>
    <scope>NUCLEOTIDE SEQUENCE [LARGE SCALE GENOMIC DNA]</scope>
    <source>
        <strain evidence="2">CCUG 55609</strain>
    </source>
</reference>
<comment type="caution">
    <text evidence="1">The sequence shown here is derived from an EMBL/GenBank/DDBJ whole genome shotgun (WGS) entry which is preliminary data.</text>
</comment>
<dbReference type="RefSeq" id="WP_374841138.1">
    <property type="nucleotide sequence ID" value="NZ_JBHEEW010000019.1"/>
</dbReference>
<proteinExistence type="predicted"/>
<organism evidence="1 2">
    <name type="scientific">Mycoplana ramosa</name>
    <name type="common">Mycoplana bullata</name>
    <dbReference type="NCBI Taxonomy" id="40837"/>
    <lineage>
        <taxon>Bacteria</taxon>
        <taxon>Pseudomonadati</taxon>
        <taxon>Pseudomonadota</taxon>
        <taxon>Alphaproteobacteria</taxon>
        <taxon>Hyphomicrobiales</taxon>
        <taxon>Rhizobiaceae</taxon>
        <taxon>Mycoplana</taxon>
    </lineage>
</organism>